<sequence>MRFSRSFVVRAGGVGGVWKVSNQVNPSRLQRLERNERVRRAGWELYDSKLPKELRAQLMPSSDKEVRSFVEMRIREMILNGDFENLKGKGKPFNYSDAAVSTFDVAMKMLKNNDLKPPWIELMQEIDKEKKAIRQFLRFQWLNYLVVSGISPDKQPQISLEDTKMWCKQEDYMKQQIVQLNRKVDDFNLQKPERMDFIFRLRLHWTEEVKRAQQPLSQEECDWVKSKQMERMEKYSLTEKVSNTTDITSARNNHKDKHRLSLSKFLFAVFG</sequence>
<feature type="domain" description="DnaJ homologue subfamily C member 28 conserved" evidence="1">
    <location>
        <begin position="69"/>
        <end position="134"/>
    </location>
</feature>
<dbReference type="InterPro" id="IPR018961">
    <property type="entry name" value="DnaJ_homolog_subfam-C_membr-28"/>
</dbReference>
<organism evidence="2 3">
    <name type="scientific">Galdieria yellowstonensis</name>
    <dbReference type="NCBI Taxonomy" id="3028027"/>
    <lineage>
        <taxon>Eukaryota</taxon>
        <taxon>Rhodophyta</taxon>
        <taxon>Bangiophyceae</taxon>
        <taxon>Galdieriales</taxon>
        <taxon>Galdieriaceae</taxon>
        <taxon>Galdieria</taxon>
    </lineage>
</organism>
<reference evidence="2 3" key="1">
    <citation type="submission" date="2022-07" db="EMBL/GenBank/DDBJ databases">
        <title>Genome-wide signatures of adaptation to extreme environments.</title>
        <authorList>
            <person name="Cho C.H."/>
            <person name="Yoon H.S."/>
        </authorList>
    </citation>
    <scope>NUCLEOTIDE SEQUENCE [LARGE SCALE GENOMIC DNA]</scope>
    <source>
        <strain evidence="2 3">108.79 E11</strain>
    </source>
</reference>
<dbReference type="AlphaFoldDB" id="A0AAV9I421"/>
<protein>
    <recommendedName>
        <fullName evidence="1">DnaJ homologue subfamily C member 28 conserved domain-containing protein</fullName>
    </recommendedName>
</protein>
<evidence type="ECO:0000313" key="3">
    <source>
        <dbReference type="Proteomes" id="UP001300502"/>
    </source>
</evidence>
<evidence type="ECO:0000313" key="2">
    <source>
        <dbReference type="EMBL" id="KAK4523029.1"/>
    </source>
</evidence>
<evidence type="ECO:0000259" key="1">
    <source>
        <dbReference type="Pfam" id="PF09350"/>
    </source>
</evidence>
<dbReference type="Proteomes" id="UP001300502">
    <property type="component" value="Unassembled WGS sequence"/>
</dbReference>
<dbReference type="PANTHER" id="PTHR39158">
    <property type="entry name" value="OS08G0560600 PROTEIN"/>
    <property type="match status" value="1"/>
</dbReference>
<dbReference type="PANTHER" id="PTHR39158:SF1">
    <property type="entry name" value="DNAJ HOMOLOG SUBFAMILY C MEMBER 28"/>
    <property type="match status" value="1"/>
</dbReference>
<dbReference type="Pfam" id="PF09350">
    <property type="entry name" value="DJC28_CD"/>
    <property type="match status" value="1"/>
</dbReference>
<gene>
    <name evidence="2" type="ORF">GAYE_PCTG33G0919</name>
</gene>
<dbReference type="EMBL" id="JANCYU010000010">
    <property type="protein sequence ID" value="KAK4523029.1"/>
    <property type="molecule type" value="Genomic_DNA"/>
</dbReference>
<comment type="caution">
    <text evidence="2">The sequence shown here is derived from an EMBL/GenBank/DDBJ whole genome shotgun (WGS) entry which is preliminary data.</text>
</comment>
<name>A0AAV9I421_9RHOD</name>
<accession>A0AAV9I421</accession>
<dbReference type="InterPro" id="IPR052573">
    <property type="entry name" value="DnaJ_C_subfamily_28"/>
</dbReference>
<proteinExistence type="predicted"/>
<keyword evidence="3" id="KW-1185">Reference proteome</keyword>